<evidence type="ECO:0000313" key="4">
    <source>
        <dbReference type="Proteomes" id="UP000068196"/>
    </source>
</evidence>
<proteinExistence type="inferred from homology"/>
<dbReference type="KEGG" id="cthi:THC_1534"/>
<organism evidence="3 4">
    <name type="scientific">Caldimicrobium thiodismutans</name>
    <dbReference type="NCBI Taxonomy" id="1653476"/>
    <lineage>
        <taxon>Bacteria</taxon>
        <taxon>Pseudomonadati</taxon>
        <taxon>Thermodesulfobacteriota</taxon>
        <taxon>Thermodesulfobacteria</taxon>
        <taxon>Thermodesulfobacteriales</taxon>
        <taxon>Thermodesulfobacteriaceae</taxon>
        <taxon>Caldimicrobium</taxon>
    </lineage>
</organism>
<evidence type="ECO:0000259" key="2">
    <source>
        <dbReference type="Pfam" id="PF01206"/>
    </source>
</evidence>
<dbReference type="InterPro" id="IPR036868">
    <property type="entry name" value="TusA-like_sf"/>
</dbReference>
<gene>
    <name evidence="3" type="ORF">THC_1534</name>
</gene>
<feature type="domain" description="UPF0033" evidence="2">
    <location>
        <begin position="14"/>
        <end position="81"/>
    </location>
</feature>
<protein>
    <submittedName>
        <fullName evidence="3">SirA family protein</fullName>
    </submittedName>
</protein>
<dbReference type="EMBL" id="AP014945">
    <property type="protein sequence ID" value="BAU23899.1"/>
    <property type="molecule type" value="Genomic_DNA"/>
</dbReference>
<dbReference type="SUPFAM" id="SSF64307">
    <property type="entry name" value="SirA-like"/>
    <property type="match status" value="1"/>
</dbReference>
<evidence type="ECO:0000256" key="1">
    <source>
        <dbReference type="ARBA" id="ARBA00008984"/>
    </source>
</evidence>
<dbReference type="Gene3D" id="3.30.110.40">
    <property type="entry name" value="TusA-like domain"/>
    <property type="match status" value="1"/>
</dbReference>
<sequence length="83" mass="9906">MRFLEEELKPDLSVDIVHLMCPIHLLELNEAIKQIEPGQILELVTDYERALEDVPKWCEVFGQEFIGLREDGEIYKFYIRRKI</sequence>
<dbReference type="STRING" id="1653476.THC_1534"/>
<keyword evidence="4" id="KW-1185">Reference proteome</keyword>
<evidence type="ECO:0000313" key="3">
    <source>
        <dbReference type="EMBL" id="BAU23899.1"/>
    </source>
</evidence>
<dbReference type="OrthoDB" id="5325383at2"/>
<dbReference type="InterPro" id="IPR001455">
    <property type="entry name" value="TusA-like"/>
</dbReference>
<reference evidence="3 4" key="1">
    <citation type="journal article" date="2016" name="Int. J. Syst. Evol. Microbiol.">
        <title>Caldimicrobium thiodismutans sp. nov., a sulfur-disproportionating bacterium isolated from a hot spring, and emended description of the genus Caldimicrobium.</title>
        <authorList>
            <person name="Kojima H."/>
            <person name="Umezawa K."/>
            <person name="Fukui M."/>
        </authorList>
    </citation>
    <scope>NUCLEOTIDE SEQUENCE [LARGE SCALE GENOMIC DNA]</scope>
    <source>
        <strain evidence="3 4">TF1</strain>
    </source>
</reference>
<comment type="similarity">
    <text evidence="1">Belongs to the sulfur carrier protein TusA family.</text>
</comment>
<accession>A0A0U4W489</accession>
<dbReference type="PANTHER" id="PTHR33279">
    <property type="entry name" value="SULFUR CARRIER PROTEIN YEDF-RELATED"/>
    <property type="match status" value="1"/>
</dbReference>
<dbReference type="PANTHER" id="PTHR33279:SF6">
    <property type="entry name" value="SULFUR CARRIER PROTEIN YEDF-RELATED"/>
    <property type="match status" value="1"/>
</dbReference>
<dbReference type="Proteomes" id="UP000068196">
    <property type="component" value="Chromosome"/>
</dbReference>
<reference evidence="4" key="2">
    <citation type="journal article" date="2016" name="Int. J. Syst. Evol. Microbiol.">
        <title>Caldimicrobium thiodismutans sp. nov., a sulfur-disproportionating bacterium isolated from a hot spring.</title>
        <authorList>
            <person name="Kojima H."/>
            <person name="Umezawa K."/>
            <person name="Fukui M."/>
        </authorList>
    </citation>
    <scope>NUCLEOTIDE SEQUENCE [LARGE SCALE GENOMIC DNA]</scope>
    <source>
        <strain evidence="4">TF1</strain>
    </source>
</reference>
<dbReference type="CDD" id="cd00291">
    <property type="entry name" value="SirA_YedF_YeeD"/>
    <property type="match status" value="1"/>
</dbReference>
<dbReference type="AlphaFoldDB" id="A0A0U4W489"/>
<dbReference type="RefSeq" id="WP_068515647.1">
    <property type="nucleotide sequence ID" value="NZ_AP014945.1"/>
</dbReference>
<name>A0A0U4W489_9BACT</name>
<dbReference type="Pfam" id="PF01206">
    <property type="entry name" value="TusA"/>
    <property type="match status" value="1"/>
</dbReference>